<dbReference type="InterPro" id="IPR029058">
    <property type="entry name" value="AB_hydrolase_fold"/>
</dbReference>
<evidence type="ECO:0000313" key="3">
    <source>
        <dbReference type="EMBL" id="GAA3746574.1"/>
    </source>
</evidence>
<dbReference type="InterPro" id="IPR000073">
    <property type="entry name" value="AB_hydrolase_1"/>
</dbReference>
<dbReference type="Proteomes" id="UP001499884">
    <property type="component" value="Unassembled WGS sequence"/>
</dbReference>
<gene>
    <name evidence="3" type="ORF">GCM10023082_48880</name>
</gene>
<dbReference type="RefSeq" id="WP_425588378.1">
    <property type="nucleotide sequence ID" value="NZ_BAABEP010000042.1"/>
</dbReference>
<sequence>MAGAGPLIAPVHSTGDSGEACRQVTPPLVAAGHRAAAVDLRGLGGSRADWPEWSRTAVADDLLAVIRHLGGPAVLVGHSVWGGGATVVAALEPSLITAVAEIAPRTREQSARPGDSRAPCFRRGTVRLLGAGLLGSRPSRRGCGARTWR</sequence>
<organism evidence="3 4">
    <name type="scientific">Streptomyces tremellae</name>
    <dbReference type="NCBI Taxonomy" id="1124239"/>
    <lineage>
        <taxon>Bacteria</taxon>
        <taxon>Bacillati</taxon>
        <taxon>Actinomycetota</taxon>
        <taxon>Actinomycetes</taxon>
        <taxon>Kitasatosporales</taxon>
        <taxon>Streptomycetaceae</taxon>
        <taxon>Streptomyces</taxon>
    </lineage>
</organism>
<proteinExistence type="predicted"/>
<comment type="caution">
    <text evidence="3">The sequence shown here is derived from an EMBL/GenBank/DDBJ whole genome shotgun (WGS) entry which is preliminary data.</text>
</comment>
<feature type="region of interest" description="Disordered" evidence="1">
    <location>
        <begin position="1"/>
        <end position="20"/>
    </location>
</feature>
<reference evidence="4" key="1">
    <citation type="journal article" date="2019" name="Int. J. Syst. Evol. Microbiol.">
        <title>The Global Catalogue of Microorganisms (GCM) 10K type strain sequencing project: providing services to taxonomists for standard genome sequencing and annotation.</title>
        <authorList>
            <consortium name="The Broad Institute Genomics Platform"/>
            <consortium name="The Broad Institute Genome Sequencing Center for Infectious Disease"/>
            <person name="Wu L."/>
            <person name="Ma J."/>
        </authorList>
    </citation>
    <scope>NUCLEOTIDE SEQUENCE [LARGE SCALE GENOMIC DNA]</scope>
    <source>
        <strain evidence="4">JCM 30846</strain>
    </source>
</reference>
<accession>A0ABP7FSZ5</accession>
<dbReference type="SUPFAM" id="SSF53474">
    <property type="entry name" value="alpha/beta-Hydrolases"/>
    <property type="match status" value="1"/>
</dbReference>
<protein>
    <recommendedName>
        <fullName evidence="2">AB hydrolase-1 domain-containing protein</fullName>
    </recommendedName>
</protein>
<feature type="domain" description="AB hydrolase-1" evidence="2">
    <location>
        <begin position="26"/>
        <end position="120"/>
    </location>
</feature>
<name>A0ABP7FSZ5_9ACTN</name>
<dbReference type="Gene3D" id="3.40.50.1820">
    <property type="entry name" value="alpha/beta hydrolase"/>
    <property type="match status" value="1"/>
</dbReference>
<evidence type="ECO:0000256" key="1">
    <source>
        <dbReference type="SAM" id="MobiDB-lite"/>
    </source>
</evidence>
<dbReference type="EMBL" id="BAABEP010000042">
    <property type="protein sequence ID" value="GAA3746574.1"/>
    <property type="molecule type" value="Genomic_DNA"/>
</dbReference>
<evidence type="ECO:0000313" key="4">
    <source>
        <dbReference type="Proteomes" id="UP001499884"/>
    </source>
</evidence>
<evidence type="ECO:0000259" key="2">
    <source>
        <dbReference type="Pfam" id="PF12697"/>
    </source>
</evidence>
<dbReference type="Pfam" id="PF12697">
    <property type="entry name" value="Abhydrolase_6"/>
    <property type="match status" value="1"/>
</dbReference>
<keyword evidence="4" id="KW-1185">Reference proteome</keyword>